<dbReference type="InterPro" id="IPR010432">
    <property type="entry name" value="RDD"/>
</dbReference>
<reference evidence="9 12" key="3">
    <citation type="submission" date="2020-08" db="EMBL/GenBank/DDBJ databases">
        <title>Genomic Encyclopedia of Type Strains, Phase III (KMG-III): the genomes of soil and plant-associated and newly described type strains.</title>
        <authorList>
            <person name="Whitman W."/>
        </authorList>
    </citation>
    <scope>NUCLEOTIDE SEQUENCE [LARGE SCALE GENOMIC DNA]</scope>
    <source>
        <strain evidence="9 12">CECT 3259</strain>
    </source>
</reference>
<comment type="caution">
    <text evidence="10">The sequence shown here is derived from an EMBL/GenBank/DDBJ whole genome shotgun (WGS) entry which is preliminary data.</text>
</comment>
<dbReference type="InterPro" id="IPR051791">
    <property type="entry name" value="Pra-immunoreactive"/>
</dbReference>
<evidence type="ECO:0000256" key="1">
    <source>
        <dbReference type="ARBA" id="ARBA00004651"/>
    </source>
</evidence>
<keyword evidence="4 7" id="KW-1133">Transmembrane helix</keyword>
<keyword evidence="2" id="KW-1003">Cell membrane</keyword>
<dbReference type="Proteomes" id="UP000235945">
    <property type="component" value="Unassembled WGS sequence"/>
</dbReference>
<evidence type="ECO:0000256" key="2">
    <source>
        <dbReference type="ARBA" id="ARBA00022475"/>
    </source>
</evidence>
<feature type="domain" description="RDD" evidence="8">
    <location>
        <begin position="65"/>
        <end position="213"/>
    </location>
</feature>
<keyword evidence="3 7" id="KW-0812">Transmembrane</keyword>
<comment type="subcellular location">
    <subcellularLocation>
        <location evidence="1">Cell membrane</location>
        <topology evidence="1">Multi-pass membrane protein</topology>
    </subcellularLocation>
</comment>
<reference evidence="10" key="2">
    <citation type="submission" date="2015-07" db="EMBL/GenBank/DDBJ databases">
        <authorList>
            <person name="Noorani M."/>
        </authorList>
    </citation>
    <scope>NUCLEOTIDE SEQUENCE [LARGE SCALE GENOMIC DNA]</scope>
    <source>
        <strain evidence="10">ATCC 27428</strain>
    </source>
</reference>
<dbReference type="GO" id="GO:0005886">
    <property type="term" value="C:plasma membrane"/>
    <property type="evidence" value="ECO:0007669"/>
    <property type="project" value="UniProtKB-SubCell"/>
</dbReference>
<protein>
    <submittedName>
        <fullName evidence="9">Putative RDD family membrane protein YckC</fullName>
    </submittedName>
</protein>
<proteinExistence type="predicted"/>
<evidence type="ECO:0000313" key="12">
    <source>
        <dbReference type="Proteomes" id="UP000528608"/>
    </source>
</evidence>
<dbReference type="EMBL" id="LGUI01000011">
    <property type="protein sequence ID" value="PNE30684.1"/>
    <property type="molecule type" value="Genomic_DNA"/>
</dbReference>
<evidence type="ECO:0000313" key="11">
    <source>
        <dbReference type="Proteomes" id="UP000235945"/>
    </source>
</evidence>
<evidence type="ECO:0000256" key="3">
    <source>
        <dbReference type="ARBA" id="ARBA00022692"/>
    </source>
</evidence>
<accession>A0A2N8NPJ6</accession>
<name>A0A2N8NPJ6_STREU</name>
<evidence type="ECO:0000256" key="6">
    <source>
        <dbReference type="SAM" id="MobiDB-lite"/>
    </source>
</evidence>
<dbReference type="Proteomes" id="UP000528608">
    <property type="component" value="Unassembled WGS sequence"/>
</dbReference>
<evidence type="ECO:0000259" key="8">
    <source>
        <dbReference type="Pfam" id="PF06271"/>
    </source>
</evidence>
<keyword evidence="11" id="KW-1185">Reference proteome</keyword>
<feature type="region of interest" description="Disordered" evidence="6">
    <location>
        <begin position="1"/>
        <end position="33"/>
    </location>
</feature>
<evidence type="ECO:0000313" key="10">
    <source>
        <dbReference type="EMBL" id="PNE30684.1"/>
    </source>
</evidence>
<evidence type="ECO:0000313" key="9">
    <source>
        <dbReference type="EMBL" id="MBB5119587.1"/>
    </source>
</evidence>
<feature type="transmembrane region" description="Helical" evidence="7">
    <location>
        <begin position="80"/>
        <end position="102"/>
    </location>
</feature>
<dbReference type="EMBL" id="JACHJF010000008">
    <property type="protein sequence ID" value="MBB5119587.1"/>
    <property type="molecule type" value="Genomic_DNA"/>
</dbReference>
<keyword evidence="5 7" id="KW-0472">Membrane</keyword>
<reference evidence="11" key="1">
    <citation type="submission" date="2015-07" db="EMBL/GenBank/DDBJ databases">
        <authorList>
            <person name="Graham D.E."/>
            <person name="Giannone R.J."/>
            <person name="Gulvik C.A."/>
            <person name="Hettich R.L."/>
            <person name="Klingeman D.M."/>
            <person name="Mahan K.M."/>
            <person name="Parry R.J."/>
            <person name="Spain J.C."/>
        </authorList>
    </citation>
    <scope>NUCLEOTIDE SEQUENCE [LARGE SCALE GENOMIC DNA]</scope>
    <source>
        <strain evidence="11">ATCC 27428</strain>
    </source>
</reference>
<evidence type="ECO:0000256" key="7">
    <source>
        <dbReference type="SAM" id="Phobius"/>
    </source>
</evidence>
<dbReference type="Pfam" id="PF06271">
    <property type="entry name" value="RDD"/>
    <property type="match status" value="1"/>
</dbReference>
<dbReference type="AlphaFoldDB" id="A0A2N8NPJ6"/>
<dbReference type="OrthoDB" id="9793824at2"/>
<evidence type="ECO:0000256" key="5">
    <source>
        <dbReference type="ARBA" id="ARBA00023136"/>
    </source>
</evidence>
<gene>
    <name evidence="10" type="ORF">AF335_28240</name>
    <name evidence="9" type="ORF">FHS36_003020</name>
</gene>
<evidence type="ECO:0000256" key="4">
    <source>
        <dbReference type="ARBA" id="ARBA00022989"/>
    </source>
</evidence>
<feature type="transmembrane region" description="Helical" evidence="7">
    <location>
        <begin position="122"/>
        <end position="146"/>
    </location>
</feature>
<sequence length="221" mass="24051">MTYPPQQPSQYPQYPQQPQQPGQPYAPFPQQAAGYGYPQGGYPQGGYPQGGYPQGAPAMQQRPPLAGWWSRVAAQLIDGLLLGLIPFAFMIIGIVMVVMSYADCVDSTTNTVDSTCEPSTGAIGTGMALMVIGGLLGFGLGLWMLYRQGKTGQTVGKKMMNIAVVRERDGQPTGFGMAFVRNLAHILDGLPFNLGYLWPLWDDKNQTWADKMVGTVVIRTR</sequence>
<organism evidence="10 11">
    <name type="scientific">Streptomyces eurocidicus</name>
    <name type="common">Streptoverticillium eurocidicus</name>
    <dbReference type="NCBI Taxonomy" id="66423"/>
    <lineage>
        <taxon>Bacteria</taxon>
        <taxon>Bacillati</taxon>
        <taxon>Actinomycetota</taxon>
        <taxon>Actinomycetes</taxon>
        <taxon>Kitasatosporales</taxon>
        <taxon>Streptomycetaceae</taxon>
        <taxon>Streptomyces</taxon>
    </lineage>
</organism>
<dbReference type="RefSeq" id="WP_102921343.1">
    <property type="nucleotide sequence ID" value="NZ_JACHJF010000008.1"/>
</dbReference>
<dbReference type="PANTHER" id="PTHR36115">
    <property type="entry name" value="PROLINE-RICH ANTIGEN HOMOLOG-RELATED"/>
    <property type="match status" value="1"/>
</dbReference>